<comment type="similarity">
    <text evidence="2">Belongs to the SusD family.</text>
</comment>
<proteinExistence type="inferred from homology"/>
<evidence type="ECO:0000313" key="10">
    <source>
        <dbReference type="Proteomes" id="UP000257004"/>
    </source>
</evidence>
<evidence type="ECO:0000256" key="6">
    <source>
        <dbReference type="SAM" id="MobiDB-lite"/>
    </source>
</evidence>
<dbReference type="EMBL" id="QRDQ01000007">
    <property type="protein sequence ID" value="RED27002.1"/>
    <property type="molecule type" value="Genomic_DNA"/>
</dbReference>
<dbReference type="CDD" id="cd08977">
    <property type="entry name" value="SusD"/>
    <property type="match status" value="1"/>
</dbReference>
<comment type="caution">
    <text evidence="9">The sequence shown here is derived from an EMBL/GenBank/DDBJ whole genome shotgun (WGS) entry which is preliminary data.</text>
</comment>
<evidence type="ECO:0000256" key="4">
    <source>
        <dbReference type="ARBA" id="ARBA00023136"/>
    </source>
</evidence>
<organism evidence="9 10">
    <name type="scientific">Flavobacterium cutihirudinis</name>
    <dbReference type="NCBI Taxonomy" id="1265740"/>
    <lineage>
        <taxon>Bacteria</taxon>
        <taxon>Pseudomonadati</taxon>
        <taxon>Bacteroidota</taxon>
        <taxon>Flavobacteriia</taxon>
        <taxon>Flavobacteriales</taxon>
        <taxon>Flavobacteriaceae</taxon>
        <taxon>Flavobacterium</taxon>
    </lineage>
</organism>
<dbReference type="Proteomes" id="UP000257004">
    <property type="component" value="Unassembled WGS sequence"/>
</dbReference>
<dbReference type="Gene3D" id="1.25.40.390">
    <property type="match status" value="1"/>
</dbReference>
<dbReference type="Pfam" id="PF14322">
    <property type="entry name" value="SusD-like_3"/>
    <property type="match status" value="1"/>
</dbReference>
<dbReference type="InterPro" id="IPR012944">
    <property type="entry name" value="SusD_RagB_dom"/>
</dbReference>
<gene>
    <name evidence="9" type="ORF">BD847_0933</name>
</gene>
<dbReference type="InterPro" id="IPR011990">
    <property type="entry name" value="TPR-like_helical_dom_sf"/>
</dbReference>
<keyword evidence="10" id="KW-1185">Reference proteome</keyword>
<feature type="region of interest" description="Disordered" evidence="6">
    <location>
        <begin position="442"/>
        <end position="462"/>
    </location>
</feature>
<evidence type="ECO:0000256" key="1">
    <source>
        <dbReference type="ARBA" id="ARBA00004442"/>
    </source>
</evidence>
<dbReference type="Pfam" id="PF07980">
    <property type="entry name" value="SusD_RagB"/>
    <property type="match status" value="1"/>
</dbReference>
<evidence type="ECO:0000313" key="9">
    <source>
        <dbReference type="EMBL" id="RED27002.1"/>
    </source>
</evidence>
<reference evidence="9 10" key="1">
    <citation type="submission" date="2018-07" db="EMBL/GenBank/DDBJ databases">
        <title>Genomic Encyclopedia of Archaeal and Bacterial Type Strains, Phase II (KMG-II): from individual species to whole genera.</title>
        <authorList>
            <person name="Goeker M."/>
        </authorList>
    </citation>
    <scope>NUCLEOTIDE SEQUENCE [LARGE SCALE GENOMIC DNA]</scope>
    <source>
        <strain evidence="9 10">DSM 25795</strain>
    </source>
</reference>
<evidence type="ECO:0000256" key="5">
    <source>
        <dbReference type="ARBA" id="ARBA00023237"/>
    </source>
</evidence>
<evidence type="ECO:0000256" key="3">
    <source>
        <dbReference type="ARBA" id="ARBA00022729"/>
    </source>
</evidence>
<keyword evidence="3" id="KW-0732">Signal</keyword>
<evidence type="ECO:0000256" key="2">
    <source>
        <dbReference type="ARBA" id="ARBA00006275"/>
    </source>
</evidence>
<name>A0A3D9G338_9FLAO</name>
<dbReference type="RefSeq" id="WP_223678190.1">
    <property type="nucleotide sequence ID" value="NZ_QRDQ01000007.1"/>
</dbReference>
<feature type="domain" description="RagB/SusD" evidence="7">
    <location>
        <begin position="315"/>
        <end position="462"/>
    </location>
</feature>
<keyword evidence="5" id="KW-0998">Cell outer membrane</keyword>
<sequence length="462" mass="51645">MKTINSLAIKLICFFVLLLTESCDSFVEVDLPKSQLINETVFEDYATASAALTDIFSNIRTKGVFTGASTGISNTLGNYTDEIISVDKPNNASLLFYNNALLPSNSIVALYWNTSYNQIYAANSIIEGAQKSKNLTTEQKQQLQGEALFIRALLHFYLVNLFGDIPYITQTDFKQNSIVTRIPVQKIYEFIIHDLEDAASLLPVDYNGSERVRPNKFTVKALLSRAYLYNKSYPEAANTASAVINEGAIYKLEPDIAKVFLLSSKETIWQLQSGNTGANTLEASFFTFTAGPPPLVSLNNNLVNSFGAGDLRRSSWIKAISNKTSTWYHAYKYKENIATSASKEYSIVFRLAEQYLIRAEARAQQGELIGAKEDLSKIRNRAGLSNTTAASKDEILDAILNERKWELFTERGHRFFDLKRNGELDNVLTGLKPGWNSDDRLLPIPQSELSTNPNLRPQNPGY</sequence>
<dbReference type="AlphaFoldDB" id="A0A3D9G338"/>
<evidence type="ECO:0000259" key="8">
    <source>
        <dbReference type="Pfam" id="PF14322"/>
    </source>
</evidence>
<dbReference type="InterPro" id="IPR033985">
    <property type="entry name" value="SusD-like_N"/>
</dbReference>
<dbReference type="GO" id="GO:0009279">
    <property type="term" value="C:cell outer membrane"/>
    <property type="evidence" value="ECO:0007669"/>
    <property type="project" value="UniProtKB-SubCell"/>
</dbReference>
<accession>A0A3D9G338</accession>
<keyword evidence="4" id="KW-0472">Membrane</keyword>
<evidence type="ECO:0000259" key="7">
    <source>
        <dbReference type="Pfam" id="PF07980"/>
    </source>
</evidence>
<comment type="subcellular location">
    <subcellularLocation>
        <location evidence="1">Cell outer membrane</location>
    </subcellularLocation>
</comment>
<dbReference type="SUPFAM" id="SSF48452">
    <property type="entry name" value="TPR-like"/>
    <property type="match status" value="1"/>
</dbReference>
<feature type="compositionally biased region" description="Polar residues" evidence="6">
    <location>
        <begin position="447"/>
        <end position="462"/>
    </location>
</feature>
<protein>
    <submittedName>
        <fullName evidence="9">RagB/SusD domain-containing protein</fullName>
    </submittedName>
</protein>
<feature type="domain" description="SusD-like N-terminal" evidence="8">
    <location>
        <begin position="93"/>
        <end position="228"/>
    </location>
</feature>